<organism evidence="1 2">
    <name type="scientific">Bradyrhizobium iriomotense</name>
    <dbReference type="NCBI Taxonomy" id="441950"/>
    <lineage>
        <taxon>Bacteria</taxon>
        <taxon>Pseudomonadati</taxon>
        <taxon>Pseudomonadota</taxon>
        <taxon>Alphaproteobacteria</taxon>
        <taxon>Hyphomicrobiales</taxon>
        <taxon>Nitrobacteraceae</taxon>
        <taxon>Bradyrhizobium</taxon>
    </lineage>
</organism>
<dbReference type="EMBL" id="BSOW01000056">
    <property type="protein sequence ID" value="GLR91859.1"/>
    <property type="molecule type" value="Genomic_DNA"/>
</dbReference>
<dbReference type="Proteomes" id="UP001156905">
    <property type="component" value="Unassembled WGS sequence"/>
</dbReference>
<accession>A0ABQ6BBP8</accession>
<comment type="caution">
    <text evidence="1">The sequence shown here is derived from an EMBL/GenBank/DDBJ whole genome shotgun (WGS) entry which is preliminary data.</text>
</comment>
<reference evidence="2" key="1">
    <citation type="journal article" date="2019" name="Int. J. Syst. Evol. Microbiol.">
        <title>The Global Catalogue of Microorganisms (GCM) 10K type strain sequencing project: providing services to taxonomists for standard genome sequencing and annotation.</title>
        <authorList>
            <consortium name="The Broad Institute Genomics Platform"/>
            <consortium name="The Broad Institute Genome Sequencing Center for Infectious Disease"/>
            <person name="Wu L."/>
            <person name="Ma J."/>
        </authorList>
    </citation>
    <scope>NUCLEOTIDE SEQUENCE [LARGE SCALE GENOMIC DNA]</scope>
    <source>
        <strain evidence="2">NBRC 102520</strain>
    </source>
</reference>
<evidence type="ECO:0000313" key="1">
    <source>
        <dbReference type="EMBL" id="GLR91859.1"/>
    </source>
</evidence>
<gene>
    <name evidence="1" type="ORF">GCM10007857_85770</name>
</gene>
<protein>
    <submittedName>
        <fullName evidence="1">Uncharacterized protein</fullName>
    </submittedName>
</protein>
<name>A0ABQ6BBP8_9BRAD</name>
<dbReference type="RefSeq" id="WP_284275563.1">
    <property type="nucleotide sequence ID" value="NZ_BSOW01000056.1"/>
</dbReference>
<keyword evidence="2" id="KW-1185">Reference proteome</keyword>
<sequence length="75" mass="8856">MVSKMKIDAFTVDRRQLACIESAHRGFLYTKIISIQWPARFRQPGQRVTHIVVEKDVELTLPEKRIYGSRREQRA</sequence>
<proteinExistence type="predicted"/>
<evidence type="ECO:0000313" key="2">
    <source>
        <dbReference type="Proteomes" id="UP001156905"/>
    </source>
</evidence>